<dbReference type="InterPro" id="IPR001789">
    <property type="entry name" value="Sig_transdc_resp-reg_receiver"/>
</dbReference>
<feature type="domain" description="Response regulatory" evidence="2">
    <location>
        <begin position="40"/>
        <end position="155"/>
    </location>
</feature>
<evidence type="ECO:0000259" key="2">
    <source>
        <dbReference type="PROSITE" id="PS50110"/>
    </source>
</evidence>
<accession>X1UBV2</accession>
<dbReference type="Pfam" id="PF00072">
    <property type="entry name" value="Response_reg"/>
    <property type="match status" value="1"/>
</dbReference>
<dbReference type="PANTHER" id="PTHR44591">
    <property type="entry name" value="STRESS RESPONSE REGULATOR PROTEIN 1"/>
    <property type="match status" value="1"/>
</dbReference>
<protein>
    <recommendedName>
        <fullName evidence="2">Response regulatory domain-containing protein</fullName>
    </recommendedName>
</protein>
<dbReference type="GO" id="GO:0000160">
    <property type="term" value="P:phosphorelay signal transduction system"/>
    <property type="evidence" value="ECO:0007669"/>
    <property type="project" value="InterPro"/>
</dbReference>
<dbReference type="AlphaFoldDB" id="X1UBV2"/>
<dbReference type="PROSITE" id="PS50110">
    <property type="entry name" value="RESPONSE_REGULATORY"/>
    <property type="match status" value="1"/>
</dbReference>
<comment type="caution">
    <text evidence="3">The sequence shown here is derived from an EMBL/GenBank/DDBJ whole genome shotgun (WGS) entry which is preliminary data.</text>
</comment>
<dbReference type="PANTHER" id="PTHR44591:SF19">
    <property type="entry name" value="TWO-COMPONENT RESPONSE REGULATOR-RELATED"/>
    <property type="match status" value="1"/>
</dbReference>
<sequence>IDIETVEGKGTTFHIYLPKASPLEQAEPKEIMGVVGGNETVLIVEDEEMVLNLAKEVLNNFGYNVLNALDGRQGMDIFNKNKEHIDLVLLDLTMPEMSGQTVLDKMLKINPDVKVIISSGHSQEDTRKGIFSKVKGYVSKPYKTKDLAQTVRTVLDL</sequence>
<dbReference type="InterPro" id="IPR050595">
    <property type="entry name" value="Bact_response_regulator"/>
</dbReference>
<dbReference type="InterPro" id="IPR011006">
    <property type="entry name" value="CheY-like_superfamily"/>
</dbReference>
<organism evidence="3">
    <name type="scientific">marine sediment metagenome</name>
    <dbReference type="NCBI Taxonomy" id="412755"/>
    <lineage>
        <taxon>unclassified sequences</taxon>
        <taxon>metagenomes</taxon>
        <taxon>ecological metagenomes</taxon>
    </lineage>
</organism>
<dbReference type="SUPFAM" id="SSF52172">
    <property type="entry name" value="CheY-like"/>
    <property type="match status" value="1"/>
</dbReference>
<dbReference type="EMBL" id="BARW01018300">
    <property type="protein sequence ID" value="GAI97365.1"/>
    <property type="molecule type" value="Genomic_DNA"/>
</dbReference>
<name>X1UBV2_9ZZZZ</name>
<dbReference type="SMART" id="SM00448">
    <property type="entry name" value="REC"/>
    <property type="match status" value="1"/>
</dbReference>
<gene>
    <name evidence="3" type="ORF">S12H4_31370</name>
</gene>
<evidence type="ECO:0000256" key="1">
    <source>
        <dbReference type="ARBA" id="ARBA00022553"/>
    </source>
</evidence>
<keyword evidence="1" id="KW-0597">Phosphoprotein</keyword>
<dbReference type="Gene3D" id="3.40.50.2300">
    <property type="match status" value="1"/>
</dbReference>
<reference evidence="3" key="1">
    <citation type="journal article" date="2014" name="Front. Microbiol.">
        <title>High frequency of phylogenetically diverse reductive dehalogenase-homologous genes in deep subseafloor sedimentary metagenomes.</title>
        <authorList>
            <person name="Kawai M."/>
            <person name="Futagami T."/>
            <person name="Toyoda A."/>
            <person name="Takaki Y."/>
            <person name="Nishi S."/>
            <person name="Hori S."/>
            <person name="Arai W."/>
            <person name="Tsubouchi T."/>
            <person name="Morono Y."/>
            <person name="Uchiyama I."/>
            <person name="Ito T."/>
            <person name="Fujiyama A."/>
            <person name="Inagaki F."/>
            <person name="Takami H."/>
        </authorList>
    </citation>
    <scope>NUCLEOTIDE SEQUENCE</scope>
    <source>
        <strain evidence="3">Expedition CK06-06</strain>
    </source>
</reference>
<feature type="non-terminal residue" evidence="3">
    <location>
        <position position="1"/>
    </location>
</feature>
<proteinExistence type="predicted"/>
<evidence type="ECO:0000313" key="3">
    <source>
        <dbReference type="EMBL" id="GAI97365.1"/>
    </source>
</evidence>